<evidence type="ECO:0000256" key="4">
    <source>
        <dbReference type="ARBA" id="ARBA00023128"/>
    </source>
</evidence>
<evidence type="ECO:0000256" key="2">
    <source>
        <dbReference type="ARBA" id="ARBA00005636"/>
    </source>
</evidence>
<dbReference type="AlphaFoldDB" id="A0A6G9IG11"/>
<dbReference type="InterPro" id="IPR022666">
    <property type="entry name" value="Ribosomal_uL2_RNA-bd_dom"/>
</dbReference>
<feature type="domain" description="Large ribosomal subunit protein uL2 C-terminal" evidence="8">
    <location>
        <begin position="311"/>
        <end position="439"/>
    </location>
</feature>
<dbReference type="GO" id="GO:0016740">
    <property type="term" value="F:transferase activity"/>
    <property type="evidence" value="ECO:0007669"/>
    <property type="project" value="InterPro"/>
</dbReference>
<dbReference type="InterPro" id="IPR005880">
    <property type="entry name" value="Ribosomal_uL2_bac/org-type"/>
</dbReference>
<evidence type="ECO:0000259" key="8">
    <source>
        <dbReference type="SMART" id="SM01382"/>
    </source>
</evidence>
<dbReference type="GO" id="GO:0003723">
    <property type="term" value="F:RNA binding"/>
    <property type="evidence" value="ECO:0007669"/>
    <property type="project" value="InterPro"/>
</dbReference>
<evidence type="ECO:0000256" key="6">
    <source>
        <dbReference type="ARBA" id="ARBA00069872"/>
    </source>
</evidence>
<dbReference type="InterPro" id="IPR014726">
    <property type="entry name" value="Ribosomal_uL2_dom3"/>
</dbReference>
<dbReference type="Pfam" id="PF00181">
    <property type="entry name" value="Ribosomal_L2_N"/>
    <property type="match status" value="1"/>
</dbReference>
<name>A0A6G9IG11_COLSC</name>
<dbReference type="SMART" id="SM01383">
    <property type="entry name" value="Ribosomal_L2"/>
    <property type="match status" value="1"/>
</dbReference>
<feature type="region of interest" description="Disordered" evidence="7">
    <location>
        <begin position="411"/>
        <end position="454"/>
    </location>
</feature>
<dbReference type="InterPro" id="IPR008991">
    <property type="entry name" value="Translation_prot_SH3-like_sf"/>
</dbReference>
<keyword evidence="3 10" id="KW-0689">Ribosomal protein</keyword>
<dbReference type="InterPro" id="IPR014722">
    <property type="entry name" value="Rib_uL2_dom2"/>
</dbReference>
<dbReference type="PROSITE" id="PS00467">
    <property type="entry name" value="RIBOSOMAL_L2"/>
    <property type="match status" value="1"/>
</dbReference>
<dbReference type="InterPro" id="IPR012340">
    <property type="entry name" value="NA-bd_OB-fold"/>
</dbReference>
<gene>
    <name evidence="10" type="primary">rpl2</name>
</gene>
<dbReference type="GO" id="GO:0005762">
    <property type="term" value="C:mitochondrial large ribosomal subunit"/>
    <property type="evidence" value="ECO:0007669"/>
    <property type="project" value="TreeGrafter"/>
</dbReference>
<dbReference type="SUPFAM" id="SSF50104">
    <property type="entry name" value="Translation proteins SH3-like domain"/>
    <property type="match status" value="1"/>
</dbReference>
<dbReference type="GO" id="GO:0003735">
    <property type="term" value="F:structural constituent of ribosome"/>
    <property type="evidence" value="ECO:0007669"/>
    <property type="project" value="InterPro"/>
</dbReference>
<organism evidence="10">
    <name type="scientific">Coleochaete scutata</name>
    <dbReference type="NCBI Taxonomy" id="3125"/>
    <lineage>
        <taxon>Eukaryota</taxon>
        <taxon>Viridiplantae</taxon>
        <taxon>Streptophyta</taxon>
        <taxon>Coleochaetophyceae</taxon>
        <taxon>Coleochaetales</taxon>
        <taxon>Coleochaetaceae</taxon>
        <taxon>Coleochaete</taxon>
    </lineage>
</organism>
<dbReference type="Gene3D" id="2.40.50.140">
    <property type="entry name" value="Nucleic acid-binding proteins"/>
    <property type="match status" value="1"/>
</dbReference>
<evidence type="ECO:0000256" key="7">
    <source>
        <dbReference type="SAM" id="MobiDB-lite"/>
    </source>
</evidence>
<dbReference type="InterPro" id="IPR002171">
    <property type="entry name" value="Ribosomal_uL2"/>
</dbReference>
<sequence length="454" mass="50992">MMRKSFKSLTFSWKKRSAGRNSSGRITVFHRGGGSKQNQRRIDFQRFMIHKGQVVRMEYDPCRTTWIALVRWSLPATYSDIDSFNTKQHRSVAEVGWKSEVRLPSSAVAEAGDNGEASEVAFERSSFRSVAEEARFPFEQSSRAVQSTSPFFEPKVSISEIRSSCFSYIPAWHGVKVGNIVNNYNALKKNIQKNNSLLHEVSPFWERAKRARNCETSPFASERHSARSTRVVPGSGTNDRYLASPLPGFHHFFPPFSELPFLPAAPLQIFNKPPSTQIHVEKSVPTAIRAVGESDEKSFHEESFVARMSRNVAGNSLFLCNIPIGTRVHNVELTPKKGAQICRAAGTFAELIEKMQDKCLVRFPSGKEQYLHPECRATIGILSNSEHQLKKLYKAGQNRWYGKRPTVRGVAMNPIDHPHGGGEGRTKGGRPSVSPWGKPSKGGFKTALRKQKMR</sequence>
<accession>A0A6G9IG11</accession>
<reference evidence="10" key="1">
    <citation type="submission" date="2019-03" db="EMBL/GenBank/DDBJ databases">
        <authorList>
            <person name="Cox C."/>
        </authorList>
    </citation>
    <scope>NUCLEOTIDE SEQUENCE</scope>
</reference>
<dbReference type="Gene3D" id="4.10.950.10">
    <property type="entry name" value="Ribosomal protein L2, domain 3"/>
    <property type="match status" value="1"/>
</dbReference>
<feature type="domain" description="Large ribosomal subunit protein uL2 RNA-binding" evidence="9">
    <location>
        <begin position="19"/>
        <end position="183"/>
    </location>
</feature>
<dbReference type="SUPFAM" id="SSF50249">
    <property type="entry name" value="Nucleic acid-binding proteins"/>
    <property type="match status" value="1"/>
</dbReference>
<dbReference type="InterPro" id="IPR022669">
    <property type="entry name" value="Ribosomal_uL2_C"/>
</dbReference>
<dbReference type="InterPro" id="IPR022671">
    <property type="entry name" value="Ribosomal_uL2_CS"/>
</dbReference>
<evidence type="ECO:0000256" key="1">
    <source>
        <dbReference type="ARBA" id="ARBA00004173"/>
    </source>
</evidence>
<dbReference type="PANTHER" id="PTHR13691:SF72">
    <property type="entry name" value="EXPRESSED PROTEIN"/>
    <property type="match status" value="1"/>
</dbReference>
<evidence type="ECO:0000256" key="3">
    <source>
        <dbReference type="ARBA" id="ARBA00022980"/>
    </source>
</evidence>
<dbReference type="FunFam" id="4.10.950.10:FF:000001">
    <property type="entry name" value="50S ribosomal protein L2"/>
    <property type="match status" value="1"/>
</dbReference>
<evidence type="ECO:0000256" key="5">
    <source>
        <dbReference type="ARBA" id="ARBA00023274"/>
    </source>
</evidence>
<proteinExistence type="inferred from homology"/>
<keyword evidence="5" id="KW-0687">Ribonucleoprotein</keyword>
<dbReference type="FunFam" id="2.30.30.30:FF:000001">
    <property type="entry name" value="50S ribosomal protein L2"/>
    <property type="match status" value="1"/>
</dbReference>
<protein>
    <recommendedName>
        <fullName evidence="6">Large ribosomal subunit protein uL2m</fullName>
    </recommendedName>
</protein>
<feature type="compositionally biased region" description="Basic and acidic residues" evidence="7">
    <location>
        <begin position="416"/>
        <end position="426"/>
    </location>
</feature>
<geneLocation type="mitochondrion" evidence="10"/>
<dbReference type="EMBL" id="MK720949">
    <property type="protein sequence ID" value="QIQ23001.1"/>
    <property type="molecule type" value="Genomic_DNA"/>
</dbReference>
<comment type="subcellular location">
    <subcellularLocation>
        <location evidence="1">Mitochondrion</location>
    </subcellularLocation>
</comment>
<keyword evidence="4 10" id="KW-0496">Mitochondrion</keyword>
<dbReference type="Gene3D" id="2.30.30.30">
    <property type="match status" value="1"/>
</dbReference>
<comment type="similarity">
    <text evidence="2">Belongs to the universal ribosomal protein uL2 family.</text>
</comment>
<dbReference type="NCBIfam" id="TIGR01171">
    <property type="entry name" value="rplB_bact"/>
    <property type="match status" value="1"/>
</dbReference>
<evidence type="ECO:0000313" key="10">
    <source>
        <dbReference type="EMBL" id="QIQ23001.1"/>
    </source>
</evidence>
<dbReference type="Pfam" id="PF03947">
    <property type="entry name" value="Ribosomal_L2_C"/>
    <property type="match status" value="1"/>
</dbReference>
<dbReference type="SMART" id="SM01382">
    <property type="entry name" value="Ribosomal_L2_C"/>
    <property type="match status" value="1"/>
</dbReference>
<dbReference type="GO" id="GO:0032543">
    <property type="term" value="P:mitochondrial translation"/>
    <property type="evidence" value="ECO:0007669"/>
    <property type="project" value="TreeGrafter"/>
</dbReference>
<dbReference type="PANTHER" id="PTHR13691">
    <property type="entry name" value="RIBOSOMAL PROTEIN L2"/>
    <property type="match status" value="1"/>
</dbReference>
<evidence type="ECO:0000259" key="9">
    <source>
        <dbReference type="SMART" id="SM01383"/>
    </source>
</evidence>